<dbReference type="InterPro" id="IPR036259">
    <property type="entry name" value="MFS_trans_sf"/>
</dbReference>
<comment type="subcellular location">
    <subcellularLocation>
        <location evidence="1">Membrane</location>
        <topology evidence="1">Multi-pass membrane protein</topology>
    </subcellularLocation>
</comment>
<keyword evidence="4 5" id="KW-0472">Membrane</keyword>
<keyword evidence="7" id="KW-1185">Reference proteome</keyword>
<dbReference type="AlphaFoldDB" id="A0A5N6UHV5"/>
<dbReference type="Gene3D" id="1.20.1250.20">
    <property type="entry name" value="MFS general substrate transporter like domains"/>
    <property type="match status" value="1"/>
</dbReference>
<keyword evidence="2 5" id="KW-0812">Transmembrane</keyword>
<keyword evidence="3 5" id="KW-1133">Transmembrane helix</keyword>
<dbReference type="Pfam" id="PF00854">
    <property type="entry name" value="PTR2"/>
    <property type="match status" value="1"/>
</dbReference>
<feature type="transmembrane region" description="Helical" evidence="5">
    <location>
        <begin position="92"/>
        <end position="111"/>
    </location>
</feature>
<dbReference type="GO" id="GO:0022857">
    <property type="term" value="F:transmembrane transporter activity"/>
    <property type="evidence" value="ECO:0007669"/>
    <property type="project" value="InterPro"/>
</dbReference>
<evidence type="ECO:0000256" key="4">
    <source>
        <dbReference type="ARBA" id="ARBA00023136"/>
    </source>
</evidence>
<evidence type="ECO:0000313" key="7">
    <source>
        <dbReference type="Proteomes" id="UP000326950"/>
    </source>
</evidence>
<organism evidence="6 7">
    <name type="scientific">Aspergillus tamarii</name>
    <dbReference type="NCBI Taxonomy" id="41984"/>
    <lineage>
        <taxon>Eukaryota</taxon>
        <taxon>Fungi</taxon>
        <taxon>Dikarya</taxon>
        <taxon>Ascomycota</taxon>
        <taxon>Pezizomycotina</taxon>
        <taxon>Eurotiomycetes</taxon>
        <taxon>Eurotiomycetidae</taxon>
        <taxon>Eurotiales</taxon>
        <taxon>Aspergillaceae</taxon>
        <taxon>Aspergillus</taxon>
        <taxon>Aspergillus subgen. Circumdati</taxon>
    </lineage>
</organism>
<gene>
    <name evidence="6" type="ORF">BDV40DRAFT_304498</name>
</gene>
<dbReference type="InterPro" id="IPR000109">
    <property type="entry name" value="POT_fam"/>
</dbReference>
<evidence type="ECO:0000256" key="2">
    <source>
        <dbReference type="ARBA" id="ARBA00022692"/>
    </source>
</evidence>
<dbReference type="EMBL" id="ML738703">
    <property type="protein sequence ID" value="KAE8158140.1"/>
    <property type="molecule type" value="Genomic_DNA"/>
</dbReference>
<evidence type="ECO:0000256" key="1">
    <source>
        <dbReference type="ARBA" id="ARBA00004141"/>
    </source>
</evidence>
<feature type="transmembrane region" description="Helical" evidence="5">
    <location>
        <begin position="117"/>
        <end position="138"/>
    </location>
</feature>
<dbReference type="OrthoDB" id="8904098at2759"/>
<proteinExistence type="predicted"/>
<evidence type="ECO:0008006" key="8">
    <source>
        <dbReference type="Google" id="ProtNLM"/>
    </source>
</evidence>
<dbReference type="GO" id="GO:0016020">
    <property type="term" value="C:membrane"/>
    <property type="evidence" value="ECO:0007669"/>
    <property type="project" value="UniProtKB-SubCell"/>
</dbReference>
<feature type="transmembrane region" description="Helical" evidence="5">
    <location>
        <begin position="51"/>
        <end position="71"/>
    </location>
</feature>
<reference evidence="6 7" key="1">
    <citation type="submission" date="2019-04" db="EMBL/GenBank/DDBJ databases">
        <title>Friends and foes A comparative genomics study of 23 Aspergillus species from section Flavi.</title>
        <authorList>
            <consortium name="DOE Joint Genome Institute"/>
            <person name="Kjaerbolling I."/>
            <person name="Vesth T."/>
            <person name="Frisvad J.C."/>
            <person name="Nybo J.L."/>
            <person name="Theobald S."/>
            <person name="Kildgaard S."/>
            <person name="Isbrandt T."/>
            <person name="Kuo A."/>
            <person name="Sato A."/>
            <person name="Lyhne E.K."/>
            <person name="Kogle M.E."/>
            <person name="Wiebenga A."/>
            <person name="Kun R.S."/>
            <person name="Lubbers R.J."/>
            <person name="Makela M.R."/>
            <person name="Barry K."/>
            <person name="Chovatia M."/>
            <person name="Clum A."/>
            <person name="Daum C."/>
            <person name="Haridas S."/>
            <person name="He G."/>
            <person name="LaButti K."/>
            <person name="Lipzen A."/>
            <person name="Mondo S."/>
            <person name="Riley R."/>
            <person name="Salamov A."/>
            <person name="Simmons B.A."/>
            <person name="Magnuson J.K."/>
            <person name="Henrissat B."/>
            <person name="Mortensen U.H."/>
            <person name="Larsen T.O."/>
            <person name="Devries R.P."/>
            <person name="Grigoriev I.V."/>
            <person name="Machida M."/>
            <person name="Baker S.E."/>
            <person name="Andersen M.R."/>
        </authorList>
    </citation>
    <scope>NUCLEOTIDE SEQUENCE [LARGE SCALE GENOMIC DNA]</scope>
    <source>
        <strain evidence="6 7">CBS 117626</strain>
    </source>
</reference>
<evidence type="ECO:0000256" key="5">
    <source>
        <dbReference type="SAM" id="Phobius"/>
    </source>
</evidence>
<protein>
    <recommendedName>
        <fullName evidence="8">Oligopeptide transporter</fullName>
    </recommendedName>
</protein>
<sequence>MARIVMGFLFLTLAIVYTAILHKLVYSAGPCYDHPLACAESDNGRIFNQISMFLRTPIYVLGTMAEIFYSTTGTEYAYNQALKSMKSVVQSVWMVTAGVGACLAMVFTPITKDPHLVIMYLSLAGVVAMTTGLFRFLFGRHDREKAVLLRVEPQERLVNIERFQEIYLLIESRGRWKAVNGCFCSPFLRQEWTRLYARANGTVLRLVSMRCYDQCGNQILHLLFNHKLLGVYFEDSYPTPMLK</sequence>
<evidence type="ECO:0000256" key="3">
    <source>
        <dbReference type="ARBA" id="ARBA00022989"/>
    </source>
</evidence>
<evidence type="ECO:0000313" key="6">
    <source>
        <dbReference type="EMBL" id="KAE8158140.1"/>
    </source>
</evidence>
<name>A0A5N6UHV5_ASPTM</name>
<dbReference type="Proteomes" id="UP000326950">
    <property type="component" value="Unassembled WGS sequence"/>
</dbReference>
<accession>A0A5N6UHV5</accession>